<dbReference type="GeneID" id="111023688"/>
<sequence length="137" mass="14949">MAKTMCTICTATKAAADMFNSGGCSHSVCTDCISNHVVAKLEDNAANLKCPAPYCEAALAPERCNSFLPKQVLECWGNALCEAMTKELAERMSWKKCPHCKIYVEKTEGCSHIICMCTFEFCYSCGGGWNSNHACPQ</sequence>
<dbReference type="CDD" id="cd22584">
    <property type="entry name" value="Rcat_RBR_unk"/>
    <property type="match status" value="1"/>
</dbReference>
<dbReference type="KEGG" id="mcha:111023688"/>
<keyword evidence="9" id="KW-0677">Repeat</keyword>
<keyword evidence="11" id="KW-0833">Ubl conjugation pathway</keyword>
<comment type="similarity">
    <text evidence="5">Belongs to the RBR family. Ariadne subfamily.</text>
</comment>
<dbReference type="Proteomes" id="UP000504603">
    <property type="component" value="Unplaced"/>
</dbReference>
<evidence type="ECO:0000256" key="6">
    <source>
        <dbReference type="ARBA" id="ARBA00012251"/>
    </source>
</evidence>
<accession>A0A6J1DT24</accession>
<organism evidence="16 17">
    <name type="scientific">Momordica charantia</name>
    <name type="common">Bitter gourd</name>
    <name type="synonym">Balsam pear</name>
    <dbReference type="NCBI Taxonomy" id="3673"/>
    <lineage>
        <taxon>Eukaryota</taxon>
        <taxon>Viridiplantae</taxon>
        <taxon>Streptophyta</taxon>
        <taxon>Embryophyta</taxon>
        <taxon>Tracheophyta</taxon>
        <taxon>Spermatophyta</taxon>
        <taxon>Magnoliopsida</taxon>
        <taxon>eudicotyledons</taxon>
        <taxon>Gunneridae</taxon>
        <taxon>Pentapetalae</taxon>
        <taxon>rosids</taxon>
        <taxon>fabids</taxon>
        <taxon>Cucurbitales</taxon>
        <taxon>Cucurbitaceae</taxon>
        <taxon>Momordiceae</taxon>
        <taxon>Momordica</taxon>
    </lineage>
</organism>
<dbReference type="InterPro" id="IPR017907">
    <property type="entry name" value="Znf_RING_CS"/>
</dbReference>
<evidence type="ECO:0000256" key="10">
    <source>
        <dbReference type="ARBA" id="ARBA00022771"/>
    </source>
</evidence>
<dbReference type="OrthoDB" id="10009520at2759"/>
<dbReference type="EC" id="2.3.2.31" evidence="6"/>
<protein>
    <recommendedName>
        <fullName evidence="6">RBR-type E3 ubiquitin transferase</fullName>
        <ecNumber evidence="6">2.3.2.31</ecNumber>
    </recommendedName>
</protein>
<evidence type="ECO:0000256" key="4">
    <source>
        <dbReference type="ARBA" id="ARBA00004906"/>
    </source>
</evidence>
<dbReference type="PANTHER" id="PTHR11685">
    <property type="entry name" value="RBR FAMILY RING FINGER AND IBR DOMAIN-CONTAINING"/>
    <property type="match status" value="1"/>
</dbReference>
<comment type="cofactor">
    <cofactor evidence="2">
        <name>Zn(2+)</name>
        <dbReference type="ChEBI" id="CHEBI:29105"/>
    </cofactor>
</comment>
<dbReference type="InterPro" id="IPR031127">
    <property type="entry name" value="E3_UB_ligase_RBR"/>
</dbReference>
<dbReference type="PROSITE" id="PS51873">
    <property type="entry name" value="TRIAD"/>
    <property type="match status" value="1"/>
</dbReference>
<dbReference type="InterPro" id="IPR013083">
    <property type="entry name" value="Znf_RING/FYVE/PHD"/>
</dbReference>
<evidence type="ECO:0000256" key="7">
    <source>
        <dbReference type="ARBA" id="ARBA00022679"/>
    </source>
</evidence>
<dbReference type="InterPro" id="IPR002867">
    <property type="entry name" value="IBR_dom"/>
</dbReference>
<dbReference type="UniPathway" id="UPA00143"/>
<dbReference type="GO" id="GO:0008270">
    <property type="term" value="F:zinc ion binding"/>
    <property type="evidence" value="ECO:0007669"/>
    <property type="project" value="UniProtKB-KW"/>
</dbReference>
<comment type="catalytic activity">
    <reaction evidence="1">
        <text>[E2 ubiquitin-conjugating enzyme]-S-ubiquitinyl-L-cysteine + [acceptor protein]-L-lysine = [E2 ubiquitin-conjugating enzyme]-L-cysteine + [acceptor protein]-N(6)-ubiquitinyl-L-lysine.</text>
        <dbReference type="EC" id="2.3.2.31"/>
    </reaction>
</comment>
<dbReference type="GO" id="GO:0016567">
    <property type="term" value="P:protein ubiquitination"/>
    <property type="evidence" value="ECO:0007669"/>
    <property type="project" value="UniProtKB-UniPathway"/>
</dbReference>
<evidence type="ECO:0000259" key="14">
    <source>
        <dbReference type="PROSITE" id="PS50089"/>
    </source>
</evidence>
<keyword evidence="12" id="KW-0862">Zinc</keyword>
<evidence type="ECO:0000256" key="3">
    <source>
        <dbReference type="ARBA" id="ARBA00003976"/>
    </source>
</evidence>
<feature type="domain" description="RING-type" evidence="14">
    <location>
        <begin position="6"/>
        <end position="51"/>
    </location>
</feature>
<feature type="domain" description="RING-type" evidence="15">
    <location>
        <begin position="2"/>
        <end position="137"/>
    </location>
</feature>
<keyword evidence="8" id="KW-0479">Metal-binding</keyword>
<dbReference type="RefSeq" id="XP_022156852.1">
    <property type="nucleotide sequence ID" value="XM_022301160.1"/>
</dbReference>
<evidence type="ECO:0000256" key="2">
    <source>
        <dbReference type="ARBA" id="ARBA00001947"/>
    </source>
</evidence>
<evidence type="ECO:0000256" key="9">
    <source>
        <dbReference type="ARBA" id="ARBA00022737"/>
    </source>
</evidence>
<dbReference type="FunFam" id="3.30.40.10:FF:000230">
    <property type="entry name" value="RBR-type E3 ubiquitin transferase"/>
    <property type="match status" value="1"/>
</dbReference>
<evidence type="ECO:0000256" key="1">
    <source>
        <dbReference type="ARBA" id="ARBA00001798"/>
    </source>
</evidence>
<dbReference type="AlphaFoldDB" id="A0A6J1DT24"/>
<gene>
    <name evidence="17" type="primary">LOC111023688</name>
</gene>
<comment type="pathway">
    <text evidence="4">Protein modification; protein ubiquitination.</text>
</comment>
<evidence type="ECO:0000313" key="17">
    <source>
        <dbReference type="RefSeq" id="XP_022156852.1"/>
    </source>
</evidence>
<keyword evidence="7" id="KW-0808">Transferase</keyword>
<evidence type="ECO:0000256" key="8">
    <source>
        <dbReference type="ARBA" id="ARBA00022723"/>
    </source>
</evidence>
<dbReference type="Pfam" id="PF01485">
    <property type="entry name" value="IBR"/>
    <property type="match status" value="1"/>
</dbReference>
<evidence type="ECO:0000256" key="11">
    <source>
        <dbReference type="ARBA" id="ARBA00022786"/>
    </source>
</evidence>
<dbReference type="PROSITE" id="PS00518">
    <property type="entry name" value="ZF_RING_1"/>
    <property type="match status" value="1"/>
</dbReference>
<evidence type="ECO:0000256" key="13">
    <source>
        <dbReference type="PROSITE-ProRule" id="PRU00175"/>
    </source>
</evidence>
<dbReference type="PROSITE" id="PS50089">
    <property type="entry name" value="ZF_RING_2"/>
    <property type="match status" value="1"/>
</dbReference>
<keyword evidence="10 13" id="KW-0863">Zinc-finger</keyword>
<keyword evidence="16" id="KW-1185">Reference proteome</keyword>
<evidence type="ECO:0000259" key="15">
    <source>
        <dbReference type="PROSITE" id="PS51873"/>
    </source>
</evidence>
<name>A0A6J1DT24_MOMCH</name>
<dbReference type="InterPro" id="IPR001841">
    <property type="entry name" value="Znf_RING"/>
</dbReference>
<evidence type="ECO:0000256" key="12">
    <source>
        <dbReference type="ARBA" id="ARBA00022833"/>
    </source>
</evidence>
<evidence type="ECO:0000256" key="5">
    <source>
        <dbReference type="ARBA" id="ARBA00005884"/>
    </source>
</evidence>
<dbReference type="SUPFAM" id="SSF57850">
    <property type="entry name" value="RING/U-box"/>
    <property type="match status" value="2"/>
</dbReference>
<comment type="function">
    <text evidence="3">Might act as an E3 ubiquitin-protein ligase, or as part of E3 complex, which accepts ubiquitin from specific E2 ubiquitin-conjugating enzymes and then transfers it to substrates.</text>
</comment>
<dbReference type="Gene3D" id="3.30.40.10">
    <property type="entry name" value="Zinc/RING finger domain, C3HC4 (zinc finger)"/>
    <property type="match status" value="1"/>
</dbReference>
<proteinExistence type="inferred from homology"/>
<dbReference type="GO" id="GO:0061630">
    <property type="term" value="F:ubiquitin protein ligase activity"/>
    <property type="evidence" value="ECO:0007669"/>
    <property type="project" value="UniProtKB-EC"/>
</dbReference>
<reference evidence="17" key="1">
    <citation type="submission" date="2025-08" db="UniProtKB">
        <authorList>
            <consortium name="RefSeq"/>
        </authorList>
    </citation>
    <scope>IDENTIFICATION</scope>
    <source>
        <strain evidence="17">OHB3-1</strain>
    </source>
</reference>
<evidence type="ECO:0000313" key="16">
    <source>
        <dbReference type="Proteomes" id="UP000504603"/>
    </source>
</evidence>
<dbReference type="InterPro" id="IPR044066">
    <property type="entry name" value="TRIAD_supradom"/>
</dbReference>